<evidence type="ECO:0000313" key="3">
    <source>
        <dbReference type="Proteomes" id="UP000280188"/>
    </source>
</evidence>
<protein>
    <submittedName>
        <fullName evidence="2">Uncharacterized protein</fullName>
    </submittedName>
</protein>
<dbReference type="RefSeq" id="WP_126604106.1">
    <property type="nucleotide sequence ID" value="NZ_AP018795.1"/>
</dbReference>
<organism evidence="2 3">
    <name type="scientific">Acidithiobacillus ferridurans</name>
    <dbReference type="NCBI Taxonomy" id="1232575"/>
    <lineage>
        <taxon>Bacteria</taxon>
        <taxon>Pseudomonadati</taxon>
        <taxon>Pseudomonadota</taxon>
        <taxon>Acidithiobacillia</taxon>
        <taxon>Acidithiobacillales</taxon>
        <taxon>Acidithiobacillaceae</taxon>
        <taxon>Acidithiobacillus</taxon>
    </lineage>
</organism>
<evidence type="ECO:0000256" key="1">
    <source>
        <dbReference type="SAM" id="MobiDB-lite"/>
    </source>
</evidence>
<evidence type="ECO:0000313" key="2">
    <source>
        <dbReference type="EMBL" id="BBF63830.1"/>
    </source>
</evidence>
<feature type="compositionally biased region" description="Polar residues" evidence="1">
    <location>
        <begin position="132"/>
        <end position="144"/>
    </location>
</feature>
<proteinExistence type="predicted"/>
<sequence length="188" mass="20761">MEQNAETKKYPHLQAAIKVEDGSYINMRTWADKSGQIKGTVERNDPVTGERNKADVEFKAYGEGDKAALVGYIKEGEKTIKVNLQKVAPEGKEPFVAMSVAEKSPGNEKYTYLKGRGGIVRENEDLAAMPNAKTSQLISETLNVSRDALKPREPVQERAAAEPEKSQPEKAKPSRSPKKATQTKGMER</sequence>
<reference evidence="2 3" key="1">
    <citation type="journal article" date="2018" name="Microbiol. Resour. Announc.">
        <title>Complete Genome Sequence of Acidithiobacillus ferridurans JCM 18981.</title>
        <authorList>
            <person name="Miyauchi T."/>
            <person name="Kouzuma A."/>
            <person name="Abe T."/>
            <person name="Watanabe K."/>
        </authorList>
    </citation>
    <scope>NUCLEOTIDE SEQUENCE [LARGE SCALE GENOMIC DNA]</scope>
    <source>
        <strain evidence="3">ATCC 33020 / DSM 29468 / JCM 18981 / 11Fe</strain>
    </source>
</reference>
<feature type="compositionally biased region" description="Polar residues" evidence="1">
    <location>
        <begin position="179"/>
        <end position="188"/>
    </location>
</feature>
<keyword evidence="3" id="KW-1185">Reference proteome</keyword>
<feature type="compositionally biased region" description="Basic and acidic residues" evidence="1">
    <location>
        <begin position="147"/>
        <end position="172"/>
    </location>
</feature>
<gene>
    <name evidence="2" type="ORF">AFERRID_00480</name>
</gene>
<dbReference type="EMBL" id="AP018795">
    <property type="protein sequence ID" value="BBF63830.1"/>
    <property type="molecule type" value="Genomic_DNA"/>
</dbReference>
<dbReference type="Proteomes" id="UP000280188">
    <property type="component" value="Chromosome"/>
</dbReference>
<feature type="region of interest" description="Disordered" evidence="1">
    <location>
        <begin position="130"/>
        <end position="188"/>
    </location>
</feature>
<dbReference type="KEGG" id="afj:AFERRID_00480"/>
<name>A0A2Z6IE63_ACIFI</name>
<dbReference type="AlphaFoldDB" id="A0A2Z6IE63"/>
<accession>A0A2Z6IE63</accession>